<reference evidence="1 2" key="1">
    <citation type="submission" date="2021-01" db="EMBL/GenBank/DDBJ databases">
        <title>Genomic Encyclopedia of Type Strains, Phase IV (KMG-IV): sequencing the most valuable type-strain genomes for metagenomic binning, comparative biology and taxonomic classification.</title>
        <authorList>
            <person name="Goeker M."/>
        </authorList>
    </citation>
    <scope>NUCLEOTIDE SEQUENCE [LARGE SCALE GENOMIC DNA]</scope>
    <source>
        <strain evidence="1 2">DSM 105453</strain>
    </source>
</reference>
<protein>
    <submittedName>
        <fullName evidence="1">Uncharacterized protein</fullName>
    </submittedName>
</protein>
<dbReference type="EMBL" id="JAFBFH010000023">
    <property type="protein sequence ID" value="MBM7716156.1"/>
    <property type="molecule type" value="Genomic_DNA"/>
</dbReference>
<dbReference type="Proteomes" id="UP000823485">
    <property type="component" value="Unassembled WGS sequence"/>
</dbReference>
<accession>A0ABS2R931</accession>
<sequence>MMVFNSAKMSDFAMKRTAVVSLLLGKDGRALGCLFVPSIAPKLNIRFVNKQEIAHMTKRVSLAGLISFTEKGVETAISFMGHL</sequence>
<name>A0ABS2R931_9BACI</name>
<comment type="caution">
    <text evidence="1">The sequence shown here is derived from an EMBL/GenBank/DDBJ whole genome shotgun (WGS) entry which is preliminary data.</text>
</comment>
<proteinExistence type="predicted"/>
<keyword evidence="2" id="KW-1185">Reference proteome</keyword>
<evidence type="ECO:0000313" key="2">
    <source>
        <dbReference type="Proteomes" id="UP000823485"/>
    </source>
</evidence>
<dbReference type="RefSeq" id="WP_139345729.1">
    <property type="nucleotide sequence ID" value="NZ_JAFBFH010000023.1"/>
</dbReference>
<organism evidence="1 2">
    <name type="scientific">Siminovitchia thermophila</name>
    <dbReference type="NCBI Taxonomy" id="1245522"/>
    <lineage>
        <taxon>Bacteria</taxon>
        <taxon>Bacillati</taxon>
        <taxon>Bacillota</taxon>
        <taxon>Bacilli</taxon>
        <taxon>Bacillales</taxon>
        <taxon>Bacillaceae</taxon>
        <taxon>Siminovitchia</taxon>
    </lineage>
</organism>
<gene>
    <name evidence="1" type="ORF">JOC94_003167</name>
</gene>
<evidence type="ECO:0000313" key="1">
    <source>
        <dbReference type="EMBL" id="MBM7716156.1"/>
    </source>
</evidence>